<name>F8NV49_SERL9</name>
<dbReference type="GeneID" id="18811250"/>
<dbReference type="KEGG" id="sla:SERLADRAFT_387016"/>
<proteinExistence type="predicted"/>
<evidence type="ECO:0000313" key="1">
    <source>
        <dbReference type="EMBL" id="EGO25311.1"/>
    </source>
</evidence>
<dbReference type="EMBL" id="GL945433">
    <property type="protein sequence ID" value="EGO25311.1"/>
    <property type="molecule type" value="Genomic_DNA"/>
</dbReference>
<reference evidence="1" key="1">
    <citation type="submission" date="2011-04" db="EMBL/GenBank/DDBJ databases">
        <title>Evolution of plant cell wall degrading machinery underlies the functional diversity of forest fungi.</title>
        <authorList>
            <consortium name="US DOE Joint Genome Institute (JGI-PGF)"/>
            <person name="Eastwood D.C."/>
            <person name="Floudas D."/>
            <person name="Binder M."/>
            <person name="Majcherczyk A."/>
            <person name="Schneider P."/>
            <person name="Aerts A."/>
            <person name="Asiegbu F.O."/>
            <person name="Baker S.E."/>
            <person name="Barry K."/>
            <person name="Bendiksby M."/>
            <person name="Blumentritt M."/>
            <person name="Coutinho P.M."/>
            <person name="Cullen D."/>
            <person name="Cullen D."/>
            <person name="Gathman A."/>
            <person name="Goodell B."/>
            <person name="Henrissat B."/>
            <person name="Ihrmark K."/>
            <person name="Kauserud H."/>
            <person name="Kohler A."/>
            <person name="LaButti K."/>
            <person name="Lapidus A."/>
            <person name="Lavin J.L."/>
            <person name="Lee Y.-H."/>
            <person name="Lindquist E."/>
            <person name="Lilly W."/>
            <person name="Lucas S."/>
            <person name="Morin E."/>
            <person name="Murat C."/>
            <person name="Oguiza J.A."/>
            <person name="Park J."/>
            <person name="Pisabarro A.G."/>
            <person name="Riley R."/>
            <person name="Rosling A."/>
            <person name="Salamov A."/>
            <person name="Schmidt O."/>
            <person name="Schmutz J."/>
            <person name="Skrede I."/>
            <person name="Stenlid J."/>
            <person name="Wiebenga A."/>
            <person name="Xie X."/>
            <person name="Kues U."/>
            <person name="Hibbett D.S."/>
            <person name="Hoffmeister D."/>
            <person name="Hogberg N."/>
            <person name="Martin F."/>
            <person name="Grigoriev I.V."/>
            <person name="Watkinson S.C."/>
        </authorList>
    </citation>
    <scope>NUCLEOTIDE SEQUENCE</scope>
    <source>
        <strain evidence="1">S7.9</strain>
    </source>
</reference>
<dbReference type="RefSeq" id="XP_007317433.1">
    <property type="nucleotide sequence ID" value="XM_007317371.1"/>
</dbReference>
<gene>
    <name evidence="1" type="ORF">SERLADRAFT_387016</name>
</gene>
<dbReference type="Proteomes" id="UP000008064">
    <property type="component" value="Unassembled WGS sequence"/>
</dbReference>
<accession>F8NV49</accession>
<dbReference type="HOGENOM" id="CLU_2689342_0_0_1"/>
<dbReference type="AlphaFoldDB" id="F8NV49"/>
<sequence>MKPVMRRSVQVDGGARKGGWQVFFPPAAVDHERGYSIWTAPQKLSWTANSTVRSWDQGPRRVVVWIGDQDYGSG</sequence>
<protein>
    <submittedName>
        <fullName evidence="1">Uncharacterized protein</fullName>
    </submittedName>
</protein>
<organism>
    <name type="scientific">Serpula lacrymans var. lacrymans (strain S7.9)</name>
    <name type="common">Dry rot fungus</name>
    <dbReference type="NCBI Taxonomy" id="578457"/>
    <lineage>
        <taxon>Eukaryota</taxon>
        <taxon>Fungi</taxon>
        <taxon>Dikarya</taxon>
        <taxon>Basidiomycota</taxon>
        <taxon>Agaricomycotina</taxon>
        <taxon>Agaricomycetes</taxon>
        <taxon>Agaricomycetidae</taxon>
        <taxon>Boletales</taxon>
        <taxon>Coniophorineae</taxon>
        <taxon>Serpulaceae</taxon>
        <taxon>Serpula</taxon>
    </lineage>
</organism>